<accession>A0A0L0P4Y6</accession>
<feature type="domain" description="Myb-like" evidence="3">
    <location>
        <begin position="448"/>
        <end position="496"/>
    </location>
</feature>
<feature type="region of interest" description="Disordered" evidence="2">
    <location>
        <begin position="563"/>
        <end position="588"/>
    </location>
</feature>
<dbReference type="VEuPathDB" id="FungiDB:CJI96_0003349"/>
<dbReference type="InterPro" id="IPR039467">
    <property type="entry name" value="TFIIIB_B''_Myb"/>
</dbReference>
<comment type="caution">
    <text evidence="4">The sequence shown here is derived from an EMBL/GenBank/DDBJ whole genome shotgun (WGS) entry which is preliminary data.</text>
</comment>
<dbReference type="GO" id="GO:0001156">
    <property type="term" value="F:TFIIIC-class transcription factor complex binding"/>
    <property type="evidence" value="ECO:0007669"/>
    <property type="project" value="TreeGrafter"/>
</dbReference>
<keyword evidence="1" id="KW-0175">Coiled coil</keyword>
<dbReference type="GO" id="GO:0000126">
    <property type="term" value="C:transcription factor TFIIIB complex"/>
    <property type="evidence" value="ECO:0007669"/>
    <property type="project" value="InterPro"/>
</dbReference>
<dbReference type="VEuPathDB" id="FungiDB:CJI97_000751"/>
<protein>
    <recommendedName>
        <fullName evidence="3">Myb-like domain-containing protein</fullName>
    </recommendedName>
</protein>
<feature type="compositionally biased region" description="Polar residues" evidence="2">
    <location>
        <begin position="29"/>
        <end position="47"/>
    </location>
</feature>
<feature type="compositionally biased region" description="Basic and acidic residues" evidence="2">
    <location>
        <begin position="336"/>
        <end position="353"/>
    </location>
</feature>
<proteinExistence type="predicted"/>
<dbReference type="PIRSF" id="PIRSF037327">
    <property type="entry name" value="TFIIIB_Bdp1_fun"/>
    <property type="match status" value="1"/>
</dbReference>
<feature type="compositionally biased region" description="Basic and acidic residues" evidence="2">
    <location>
        <begin position="93"/>
        <end position="105"/>
    </location>
</feature>
<dbReference type="EMBL" id="LGST01000013">
    <property type="protein sequence ID" value="KNE01305.1"/>
    <property type="molecule type" value="Genomic_DNA"/>
</dbReference>
<dbReference type="InterPro" id="IPR001005">
    <property type="entry name" value="SANT/Myb"/>
</dbReference>
<evidence type="ECO:0000313" key="5">
    <source>
        <dbReference type="Proteomes" id="UP000037122"/>
    </source>
</evidence>
<dbReference type="VEuPathDB" id="FungiDB:CJJ09_002710"/>
<dbReference type="AlphaFoldDB" id="A0A0L0P4Y6"/>
<name>A0A0L0P4Y6_CANAR</name>
<organism evidence="4 5">
    <name type="scientific">Candidozyma auris</name>
    <name type="common">Yeast</name>
    <name type="synonym">Candida auris</name>
    <dbReference type="NCBI Taxonomy" id="498019"/>
    <lineage>
        <taxon>Eukaryota</taxon>
        <taxon>Fungi</taxon>
        <taxon>Dikarya</taxon>
        <taxon>Ascomycota</taxon>
        <taxon>Saccharomycotina</taxon>
        <taxon>Pichiomycetes</taxon>
        <taxon>Metschnikowiaceae</taxon>
        <taxon>Candidozyma</taxon>
    </lineage>
</organism>
<dbReference type="CDD" id="cd00167">
    <property type="entry name" value="SANT"/>
    <property type="match status" value="1"/>
</dbReference>
<dbReference type="Pfam" id="PF15963">
    <property type="entry name" value="Myb_DNA-bind_7"/>
    <property type="match status" value="1"/>
</dbReference>
<evidence type="ECO:0000259" key="3">
    <source>
        <dbReference type="SMART" id="SM00717"/>
    </source>
</evidence>
<dbReference type="VEuPathDB" id="FungiDB:QG37_01612"/>
<feature type="compositionally biased region" description="Polar residues" evidence="2">
    <location>
        <begin position="1"/>
        <end position="12"/>
    </location>
</feature>
<reference evidence="5" key="1">
    <citation type="journal article" date="2015" name="BMC Genomics">
        <title>Draft genome of a commonly misdiagnosed multidrug resistant pathogen Candida auris.</title>
        <authorList>
            <person name="Chatterjee S."/>
            <person name="Alampalli S.V."/>
            <person name="Nageshan R.K."/>
            <person name="Chettiar S.T."/>
            <person name="Joshi S."/>
            <person name="Tatu U.S."/>
        </authorList>
    </citation>
    <scope>NUCLEOTIDE SEQUENCE [LARGE SCALE GENOMIC DNA]</scope>
    <source>
        <strain evidence="5">6684</strain>
    </source>
</reference>
<evidence type="ECO:0000313" key="4">
    <source>
        <dbReference type="EMBL" id="KNE01305.1"/>
    </source>
</evidence>
<feature type="coiled-coil region" evidence="1">
    <location>
        <begin position="522"/>
        <end position="560"/>
    </location>
</feature>
<dbReference type="Gene3D" id="1.10.10.60">
    <property type="entry name" value="Homeodomain-like"/>
    <property type="match status" value="1"/>
</dbReference>
<feature type="region of interest" description="Disordered" evidence="2">
    <location>
        <begin position="336"/>
        <end position="393"/>
    </location>
</feature>
<dbReference type="GO" id="GO:0070898">
    <property type="term" value="P:RNA polymerase III preinitiation complex assembly"/>
    <property type="evidence" value="ECO:0007669"/>
    <property type="project" value="TreeGrafter"/>
</dbReference>
<dbReference type="VEuPathDB" id="FungiDB:CJJ07_000587"/>
<feature type="region of interest" description="Disordered" evidence="2">
    <location>
        <begin position="1"/>
        <end position="121"/>
    </location>
</feature>
<dbReference type="PANTHER" id="PTHR22929">
    <property type="entry name" value="RNA POLYMERASE III TRANSCRIPTION INITIATION FACTOR B"/>
    <property type="match status" value="1"/>
</dbReference>
<dbReference type="GO" id="GO:0000995">
    <property type="term" value="F:RNA polymerase III general transcription initiation factor activity"/>
    <property type="evidence" value="ECO:0007669"/>
    <property type="project" value="InterPro"/>
</dbReference>
<feature type="compositionally biased region" description="Low complexity" evidence="2">
    <location>
        <begin position="366"/>
        <end position="375"/>
    </location>
</feature>
<dbReference type="SMART" id="SM00717">
    <property type="entry name" value="SANT"/>
    <property type="match status" value="1"/>
</dbReference>
<gene>
    <name evidence="4" type="ORF">QG37_01612</name>
</gene>
<feature type="compositionally biased region" description="Polar residues" evidence="2">
    <location>
        <begin position="377"/>
        <end position="393"/>
    </location>
</feature>
<dbReference type="Proteomes" id="UP000037122">
    <property type="component" value="Unassembled WGS sequence"/>
</dbReference>
<dbReference type="SUPFAM" id="SSF46689">
    <property type="entry name" value="Homeodomain-like"/>
    <property type="match status" value="1"/>
</dbReference>
<evidence type="ECO:0000256" key="1">
    <source>
        <dbReference type="SAM" id="Coils"/>
    </source>
</evidence>
<sequence length="613" mass="68869">MSSIVKKSSQFTPKLRKRSERAKKLSLLTPPTTQEAQAGSEPSQLTQPEEAGISTPPTTQKSQDGHSDLSKFTMGTGKSPSVERPGEADAEVVDPKDATKKTHEEAVEDESDEHEYGDNDYFKNTLTEADGKALRRRSSVASRRLSGIFTRSGSVSTPGPIGIDKDDSRVAPTMIGIPTVRPSKKSKVSILKSSKKQQLETVVAVPTNQPLLEEEETEPISKEDQKKDTVSSATALGQDFVVGIDPVTNRFMKFRTHEGVLSELPVAPKNLITTVTDIRQLPRKVAAEDEKYYANLRVLADKLTIADLCKPLIQIGTTSEKFHIAEQAKKKIMEARDLRRNARNRARNERISYEKALQIEQTKASNTGQTQNGTGPTEITSEVTQQDPNTAASTNNIVVEMTDGKLQVSDESMIRKNNPVPSAGSRKVEVENPFDNPITSNSYTKLAYTDAWTKEELVQLYNALSTWGTDFTFIAQLFPHRNRRQIKRKFTLEEKKRPELVELALRRKLPPDLESYCRLATDGKEFKTLDDLEKEIKQLREEHEKHMNEIQSEREKAIKEDLEASRKREMEIRTGSRMMTRAERERELRKNEIVVGTVDSARTPHLKGLKGET</sequence>
<dbReference type="InterPro" id="IPR009057">
    <property type="entry name" value="Homeodomain-like_sf"/>
</dbReference>
<evidence type="ECO:0000256" key="2">
    <source>
        <dbReference type="SAM" id="MobiDB-lite"/>
    </source>
</evidence>
<dbReference type="InterPro" id="IPR017174">
    <property type="entry name" value="Bdp1_fungi"/>
</dbReference>
<dbReference type="VEuPathDB" id="FungiDB:B9J08_000750"/>
<dbReference type="PANTHER" id="PTHR22929:SF0">
    <property type="entry name" value="TRANSCRIPTION FACTOR TFIIIB COMPONENT B'' HOMOLOG"/>
    <property type="match status" value="1"/>
</dbReference>